<feature type="non-terminal residue" evidence="1">
    <location>
        <position position="1"/>
    </location>
</feature>
<proteinExistence type="predicted"/>
<accession>A0A147BIY8</accession>
<name>A0A147BIY8_IXORI</name>
<evidence type="ECO:0000313" key="1">
    <source>
        <dbReference type="EMBL" id="JAR90749.1"/>
    </source>
</evidence>
<organism evidence="1">
    <name type="scientific">Ixodes ricinus</name>
    <name type="common">Common tick</name>
    <name type="synonym">Acarus ricinus</name>
    <dbReference type="NCBI Taxonomy" id="34613"/>
    <lineage>
        <taxon>Eukaryota</taxon>
        <taxon>Metazoa</taxon>
        <taxon>Ecdysozoa</taxon>
        <taxon>Arthropoda</taxon>
        <taxon>Chelicerata</taxon>
        <taxon>Arachnida</taxon>
        <taxon>Acari</taxon>
        <taxon>Parasitiformes</taxon>
        <taxon>Ixodida</taxon>
        <taxon>Ixodoidea</taxon>
        <taxon>Ixodidae</taxon>
        <taxon>Ixodinae</taxon>
        <taxon>Ixodes</taxon>
    </lineage>
</organism>
<reference evidence="1" key="1">
    <citation type="journal article" date="2018" name="PLoS Negl. Trop. Dis.">
        <title>Sialome diversity of ticks revealed by RNAseq of single tick salivary glands.</title>
        <authorList>
            <person name="Perner J."/>
            <person name="Kropackova S."/>
            <person name="Kopacek P."/>
            <person name="Ribeiro J.M."/>
        </authorList>
    </citation>
    <scope>NUCLEOTIDE SEQUENCE</scope>
    <source>
        <strain evidence="1">Siblings of single egg batch collected in Ceske Budejovice</strain>
        <tissue evidence="1">Salivary glands</tissue>
    </source>
</reference>
<evidence type="ECO:0008006" key="2">
    <source>
        <dbReference type="Google" id="ProtNLM"/>
    </source>
</evidence>
<protein>
    <recommendedName>
        <fullName evidence="2">Tick transposon</fullName>
    </recommendedName>
</protein>
<dbReference type="EMBL" id="GEGO01004655">
    <property type="protein sequence ID" value="JAR90749.1"/>
    <property type="molecule type" value="Transcribed_RNA"/>
</dbReference>
<sequence length="85" mass="9316">ERLREHRASLRATPSGHLAVHCDRCGCSPAFGDTNILGTYKEQRAREILEAFQIASRGEGCISQPSLALTEGELAFLKTTTRVNT</sequence>
<dbReference type="AlphaFoldDB" id="A0A147BIY8"/>